<dbReference type="Pfam" id="PF01545">
    <property type="entry name" value="Cation_efflux"/>
    <property type="match status" value="1"/>
</dbReference>
<dbReference type="EMBL" id="AWWV01013360">
    <property type="protein sequence ID" value="OMO61994.1"/>
    <property type="molecule type" value="Genomic_DNA"/>
</dbReference>
<evidence type="ECO:0000259" key="9">
    <source>
        <dbReference type="Pfam" id="PF01545"/>
    </source>
</evidence>
<evidence type="ECO:0000256" key="3">
    <source>
        <dbReference type="ARBA" id="ARBA00022448"/>
    </source>
</evidence>
<dbReference type="InterPro" id="IPR050681">
    <property type="entry name" value="CDF/SLC30A"/>
</dbReference>
<organism evidence="11 12">
    <name type="scientific">Corchorus capsularis</name>
    <name type="common">Jute</name>
    <dbReference type="NCBI Taxonomy" id="210143"/>
    <lineage>
        <taxon>Eukaryota</taxon>
        <taxon>Viridiplantae</taxon>
        <taxon>Streptophyta</taxon>
        <taxon>Embryophyta</taxon>
        <taxon>Tracheophyta</taxon>
        <taxon>Spermatophyta</taxon>
        <taxon>Magnoliopsida</taxon>
        <taxon>eudicotyledons</taxon>
        <taxon>Gunneridae</taxon>
        <taxon>Pentapetalae</taxon>
        <taxon>rosids</taxon>
        <taxon>malvids</taxon>
        <taxon>Malvales</taxon>
        <taxon>Malvaceae</taxon>
        <taxon>Grewioideae</taxon>
        <taxon>Apeibeae</taxon>
        <taxon>Corchorus</taxon>
    </lineage>
</organism>
<dbReference type="GO" id="GO:0005773">
    <property type="term" value="C:vacuole"/>
    <property type="evidence" value="ECO:0007669"/>
    <property type="project" value="TreeGrafter"/>
</dbReference>
<dbReference type="STRING" id="210143.A0A1R3GV60"/>
<evidence type="ECO:0000256" key="7">
    <source>
        <dbReference type="ARBA" id="ARBA00023065"/>
    </source>
</evidence>
<evidence type="ECO:0000256" key="4">
    <source>
        <dbReference type="ARBA" id="ARBA00022692"/>
    </source>
</evidence>
<keyword evidence="3" id="KW-0813">Transport</keyword>
<comment type="caution">
    <text evidence="11">The sequence shown here is derived from an EMBL/GenBank/DDBJ whole genome shotgun (WGS) entry which is preliminary data.</text>
</comment>
<dbReference type="OrthoDB" id="9944568at2759"/>
<evidence type="ECO:0000259" key="10">
    <source>
        <dbReference type="Pfam" id="PF16916"/>
    </source>
</evidence>
<comment type="subcellular location">
    <subcellularLocation>
        <location evidence="1">Membrane</location>
        <topology evidence="1">Multi-pass membrane protein</topology>
    </subcellularLocation>
</comment>
<keyword evidence="4" id="KW-0812">Transmembrane</keyword>
<dbReference type="PANTHER" id="PTHR11562:SF54">
    <property type="entry name" value="METAL TOLERANCE PROTEIN B"/>
    <property type="match status" value="1"/>
</dbReference>
<dbReference type="Gramene" id="OMO61994">
    <property type="protein sequence ID" value="OMO61994"/>
    <property type="gene ID" value="CCACVL1_23100"/>
</dbReference>
<evidence type="ECO:0000313" key="11">
    <source>
        <dbReference type="EMBL" id="OMO61994.1"/>
    </source>
</evidence>
<gene>
    <name evidence="11" type="ORF">CCACVL1_23100</name>
</gene>
<reference evidence="11 12" key="1">
    <citation type="submission" date="2013-09" db="EMBL/GenBank/DDBJ databases">
        <title>Corchorus capsularis genome sequencing.</title>
        <authorList>
            <person name="Alam M."/>
            <person name="Haque M.S."/>
            <person name="Islam M.S."/>
            <person name="Emdad E.M."/>
            <person name="Islam M.M."/>
            <person name="Ahmed B."/>
            <person name="Halim A."/>
            <person name="Hossen Q.M.M."/>
            <person name="Hossain M.Z."/>
            <person name="Ahmed R."/>
            <person name="Khan M.M."/>
            <person name="Islam R."/>
            <person name="Rashid M.M."/>
            <person name="Khan S.A."/>
            <person name="Rahman M.S."/>
            <person name="Alam M."/>
        </authorList>
    </citation>
    <scope>NUCLEOTIDE SEQUENCE [LARGE SCALE GENOMIC DNA]</scope>
    <source>
        <strain evidence="12">cv. CVL-1</strain>
        <tissue evidence="11">Whole seedling</tissue>
    </source>
</reference>
<keyword evidence="5" id="KW-0864">Zinc transport</keyword>
<keyword evidence="8" id="KW-0472">Membrane</keyword>
<dbReference type="AlphaFoldDB" id="A0A1R3GV60"/>
<keyword evidence="6" id="KW-1133">Transmembrane helix</keyword>
<keyword evidence="5" id="KW-0862">Zinc</keyword>
<dbReference type="Pfam" id="PF16916">
    <property type="entry name" value="ZT_dimer"/>
    <property type="match status" value="1"/>
</dbReference>
<protein>
    <submittedName>
        <fullName evidence="11">Cation efflux protein</fullName>
    </submittedName>
</protein>
<evidence type="ECO:0000256" key="6">
    <source>
        <dbReference type="ARBA" id="ARBA00022989"/>
    </source>
</evidence>
<sequence>MEQEEVPILKSVDQMDIEMSMVSESNDIISMPPDSQCCSVCAFSRQENSALESEQRWKSATKLSGLISFYVIVMLVEVIGGVKANSLAVMTDAAHLLSDVAGFSISLFTVRASAWKATSYQSFGTPKEINVEKLENGIKNIEGVQNVHDLHVWAITVGKPVLSCHVVAEPEVE</sequence>
<evidence type="ECO:0000256" key="1">
    <source>
        <dbReference type="ARBA" id="ARBA00004141"/>
    </source>
</evidence>
<keyword evidence="7" id="KW-0406">Ion transport</keyword>
<comment type="similarity">
    <text evidence="2">Belongs to the cation diffusion facilitator (CDF) transporter (TC 2.A.4) family. SLC30A subfamily.</text>
</comment>
<dbReference type="PANTHER" id="PTHR11562">
    <property type="entry name" value="CATION EFFLUX PROTEIN/ ZINC TRANSPORTER"/>
    <property type="match status" value="1"/>
</dbReference>
<dbReference type="Gene3D" id="1.20.1510.10">
    <property type="entry name" value="Cation efflux protein transmembrane domain"/>
    <property type="match status" value="1"/>
</dbReference>
<evidence type="ECO:0000256" key="2">
    <source>
        <dbReference type="ARBA" id="ARBA00008873"/>
    </source>
</evidence>
<name>A0A1R3GV60_COCAP</name>
<keyword evidence="12" id="KW-1185">Reference proteome</keyword>
<dbReference type="GO" id="GO:0005385">
    <property type="term" value="F:zinc ion transmembrane transporter activity"/>
    <property type="evidence" value="ECO:0007669"/>
    <property type="project" value="TreeGrafter"/>
</dbReference>
<evidence type="ECO:0000256" key="5">
    <source>
        <dbReference type="ARBA" id="ARBA00022906"/>
    </source>
</evidence>
<feature type="domain" description="Cation efflux protein transmembrane" evidence="9">
    <location>
        <begin position="67"/>
        <end position="125"/>
    </location>
</feature>
<dbReference type="InterPro" id="IPR027470">
    <property type="entry name" value="Cation_efflux_CTD"/>
</dbReference>
<evidence type="ECO:0000313" key="12">
    <source>
        <dbReference type="Proteomes" id="UP000188268"/>
    </source>
</evidence>
<dbReference type="InterPro" id="IPR027469">
    <property type="entry name" value="Cation_efflux_TMD_sf"/>
</dbReference>
<dbReference type="SUPFAM" id="SSF161111">
    <property type="entry name" value="Cation efflux protein transmembrane domain-like"/>
    <property type="match status" value="1"/>
</dbReference>
<dbReference type="Proteomes" id="UP000188268">
    <property type="component" value="Unassembled WGS sequence"/>
</dbReference>
<dbReference type="GO" id="GO:0005886">
    <property type="term" value="C:plasma membrane"/>
    <property type="evidence" value="ECO:0007669"/>
    <property type="project" value="TreeGrafter"/>
</dbReference>
<feature type="domain" description="Cation efflux protein cytoplasmic" evidence="10">
    <location>
        <begin position="126"/>
        <end position="171"/>
    </location>
</feature>
<dbReference type="InterPro" id="IPR058533">
    <property type="entry name" value="Cation_efflux_TM"/>
</dbReference>
<proteinExistence type="inferred from homology"/>
<evidence type="ECO:0000256" key="8">
    <source>
        <dbReference type="ARBA" id="ARBA00023136"/>
    </source>
</evidence>
<accession>A0A1R3GV60</accession>